<keyword evidence="3" id="KW-1185">Reference proteome</keyword>
<sequence>MKLDFIDLGKLSVSRANMRHQKHAPDVSDILPTVRARGVLVPLIVRPSAGASGAAGAPADAFEIVAGSRRYHAARAVAEERGEAEPLPCAILEQGDDAAAVEASLIENIARLSPDEVCQWETFVRLVKEGRTVEGIAATFGLAEPAVRRVLALGNLLPRIRQLYRADEIDVATVRHLTMASKSQQKTWLALHDDPDARAPMGHQLKAWLLGGQSINAAHALFDLAGYEGAIVSDLFGEERYFADAESFWAAQNAAIEARRAAYLDAGWREVVVVPPSEYLHSWEYEKAPKRKGGRVYIDVRPSGEVVFHEGYVTRKEARRQERGEALDSKHKPARAELTSSLQSYVDLHRHAAVRAALLAHPAVALRLMVAHAIVGSPLWTVRVEPQAARGDAVRESVETCRGEGAFDAKRRAVLDLLGLSPEEPTVAGGNGDGYRLAVLFQKLLSLSDEAVMDVAAVVMGETLAAGSAVIELLGLHIGVDMAAWWQADDAFFDLLRDKEVLGQMLAEVAGAPVASANAGEKAKTLKRIIRDHVEGVNGREKIEGWVPRWMAFPPCAYTARGGVGTVDTHARIAGLLVEQPPAADIPAQVEVATLEPDTQPLTSAMAA</sequence>
<evidence type="ECO:0000313" key="3">
    <source>
        <dbReference type="Proteomes" id="UP000218934"/>
    </source>
</evidence>
<accession>A0A2A4FQK6</accession>
<protein>
    <submittedName>
        <fullName evidence="2">Chromosome partitioning protein ParB</fullName>
    </submittedName>
</protein>
<feature type="domain" description="ParB-like N-terminal" evidence="1">
    <location>
        <begin position="4"/>
        <end position="109"/>
    </location>
</feature>
<dbReference type="InterPro" id="IPR003115">
    <property type="entry name" value="ParB_N"/>
</dbReference>
<dbReference type="KEGG" id="rdi:CMV14_13220"/>
<dbReference type="GO" id="GO:0007059">
    <property type="term" value="P:chromosome segregation"/>
    <property type="evidence" value="ECO:0007669"/>
    <property type="project" value="TreeGrafter"/>
</dbReference>
<dbReference type="GO" id="GO:0005694">
    <property type="term" value="C:chromosome"/>
    <property type="evidence" value="ECO:0007669"/>
    <property type="project" value="TreeGrafter"/>
</dbReference>
<dbReference type="EMBL" id="NWUF01000053">
    <property type="protein sequence ID" value="PCE39681.1"/>
    <property type="molecule type" value="Genomic_DNA"/>
</dbReference>
<dbReference type="SUPFAM" id="SSF109709">
    <property type="entry name" value="KorB DNA-binding domain-like"/>
    <property type="match status" value="1"/>
</dbReference>
<dbReference type="Proteomes" id="UP000218934">
    <property type="component" value="Unassembled WGS sequence"/>
</dbReference>
<dbReference type="PANTHER" id="PTHR33375">
    <property type="entry name" value="CHROMOSOME-PARTITIONING PROTEIN PARB-RELATED"/>
    <property type="match status" value="1"/>
</dbReference>
<dbReference type="OrthoDB" id="9813122at2"/>
<comment type="caution">
    <text evidence="2">The sequence shown here is derived from an EMBL/GenBank/DDBJ whole genome shotgun (WGS) entry which is preliminary data.</text>
</comment>
<name>A0A2A4FQK6_9SPHN</name>
<dbReference type="AlphaFoldDB" id="A0A2A4FQK6"/>
<organism evidence="2 3">
    <name type="scientific">Rhizorhabdus dicambivorans</name>
    <dbReference type="NCBI Taxonomy" id="1850238"/>
    <lineage>
        <taxon>Bacteria</taxon>
        <taxon>Pseudomonadati</taxon>
        <taxon>Pseudomonadota</taxon>
        <taxon>Alphaproteobacteria</taxon>
        <taxon>Sphingomonadales</taxon>
        <taxon>Sphingomonadaceae</taxon>
        <taxon>Rhizorhabdus</taxon>
    </lineage>
</organism>
<dbReference type="Gene3D" id="3.90.1530.30">
    <property type="match status" value="1"/>
</dbReference>
<dbReference type="Gene3D" id="1.10.10.2830">
    <property type="match status" value="1"/>
</dbReference>
<dbReference type="InterPro" id="IPR050336">
    <property type="entry name" value="Chromosome_partition/occlusion"/>
</dbReference>
<dbReference type="InterPro" id="IPR036086">
    <property type="entry name" value="ParB/Sulfiredoxin_sf"/>
</dbReference>
<evidence type="ECO:0000259" key="1">
    <source>
        <dbReference type="SMART" id="SM00470"/>
    </source>
</evidence>
<dbReference type="Pfam" id="PF02195">
    <property type="entry name" value="ParB_N"/>
    <property type="match status" value="1"/>
</dbReference>
<gene>
    <name evidence="2" type="ORF">COO09_24240</name>
</gene>
<dbReference type="SUPFAM" id="SSF110849">
    <property type="entry name" value="ParB/Sulfiredoxin"/>
    <property type="match status" value="1"/>
</dbReference>
<reference evidence="2 3" key="1">
    <citation type="submission" date="2017-09" db="EMBL/GenBank/DDBJ databases">
        <title>The Catabolism of 3,6-Dichlorosalicylic acid is Initiated by the Cytochrome P450 Monooxygenase DsmABC in Rhizorhabdus dicambivorans Ndbn-20.</title>
        <authorList>
            <person name="Na L."/>
        </authorList>
    </citation>
    <scope>NUCLEOTIDE SEQUENCE [LARGE SCALE GENOMIC DNA]</scope>
    <source>
        <strain evidence="2 3">Ndbn-20m</strain>
    </source>
</reference>
<evidence type="ECO:0000313" key="2">
    <source>
        <dbReference type="EMBL" id="PCE39681.1"/>
    </source>
</evidence>
<dbReference type="RefSeq" id="WP_066970070.1">
    <property type="nucleotide sequence ID" value="NZ_CP023449.1"/>
</dbReference>
<dbReference type="SMART" id="SM00470">
    <property type="entry name" value="ParB"/>
    <property type="match status" value="1"/>
</dbReference>
<proteinExistence type="predicted"/>
<dbReference type="PANTHER" id="PTHR33375:SF7">
    <property type="entry name" value="CHROMOSOME 2-PARTITIONING PROTEIN PARB-RELATED"/>
    <property type="match status" value="1"/>
</dbReference>